<dbReference type="Proteomes" id="UP000467428">
    <property type="component" value="Chromosome"/>
</dbReference>
<dbReference type="Pfam" id="PF12802">
    <property type="entry name" value="MarR_2"/>
    <property type="match status" value="1"/>
</dbReference>
<dbReference type="KEGG" id="marz:MARA_32740"/>
<dbReference type="AlphaFoldDB" id="A0A7I7S0K9"/>
<organism evidence="2 3">
    <name type="scientific">Mycolicibacterium arabiense</name>
    <dbReference type="NCBI Taxonomy" id="1286181"/>
    <lineage>
        <taxon>Bacteria</taxon>
        <taxon>Bacillati</taxon>
        <taxon>Actinomycetota</taxon>
        <taxon>Actinomycetes</taxon>
        <taxon>Mycobacteriales</taxon>
        <taxon>Mycobacteriaceae</taxon>
        <taxon>Mycolicibacterium</taxon>
    </lineage>
</organism>
<evidence type="ECO:0000259" key="1">
    <source>
        <dbReference type="PROSITE" id="PS50995"/>
    </source>
</evidence>
<dbReference type="InterPro" id="IPR039422">
    <property type="entry name" value="MarR/SlyA-like"/>
</dbReference>
<dbReference type="SMART" id="SM00347">
    <property type="entry name" value="HTH_MARR"/>
    <property type="match status" value="1"/>
</dbReference>
<sequence>MTDTTSPGPDREQSERRIEADLRALTAESDWMARAFAEQNDLSANEFRALLFVMVAETAGAPLTAGDLRRSMGLSGAAITYLVERMAETGHLRREVDPSDRRKVILRYADHGMEVARGFFTRLGEHSHDAMAVLPDEDLEAAHRVFAALISAMQAYRAEMPSEIGTSTGTDAVSPG</sequence>
<accession>A0A7I7S0K9</accession>
<dbReference type="RefSeq" id="WP_163919373.1">
    <property type="nucleotide sequence ID" value="NZ_AP022593.1"/>
</dbReference>
<dbReference type="PROSITE" id="PS50995">
    <property type="entry name" value="HTH_MARR_2"/>
    <property type="match status" value="1"/>
</dbReference>
<dbReference type="PANTHER" id="PTHR33164">
    <property type="entry name" value="TRANSCRIPTIONAL REGULATOR, MARR FAMILY"/>
    <property type="match status" value="1"/>
</dbReference>
<dbReference type="InterPro" id="IPR036390">
    <property type="entry name" value="WH_DNA-bd_sf"/>
</dbReference>
<feature type="domain" description="HTH marR-type" evidence="1">
    <location>
        <begin position="15"/>
        <end position="151"/>
    </location>
</feature>
<dbReference type="Gene3D" id="1.10.10.10">
    <property type="entry name" value="Winged helix-like DNA-binding domain superfamily/Winged helix DNA-binding domain"/>
    <property type="match status" value="1"/>
</dbReference>
<reference evidence="2 3" key="1">
    <citation type="journal article" date="2019" name="Emerg. Microbes Infect.">
        <title>Comprehensive subspecies identification of 175 nontuberculous mycobacteria species based on 7547 genomic profiles.</title>
        <authorList>
            <person name="Matsumoto Y."/>
            <person name="Kinjo T."/>
            <person name="Motooka D."/>
            <person name="Nabeya D."/>
            <person name="Jung N."/>
            <person name="Uechi K."/>
            <person name="Horii T."/>
            <person name="Iida T."/>
            <person name="Fujita J."/>
            <person name="Nakamura S."/>
        </authorList>
    </citation>
    <scope>NUCLEOTIDE SEQUENCE [LARGE SCALE GENOMIC DNA]</scope>
    <source>
        <strain evidence="2 3">JCM 18538</strain>
    </source>
</reference>
<protein>
    <recommendedName>
        <fullName evidence="1">HTH marR-type domain-containing protein</fullName>
    </recommendedName>
</protein>
<proteinExistence type="predicted"/>
<dbReference type="PANTHER" id="PTHR33164:SF106">
    <property type="entry name" value="TRANSCRIPTIONAL REGULATORY PROTEIN"/>
    <property type="match status" value="1"/>
</dbReference>
<dbReference type="InterPro" id="IPR000835">
    <property type="entry name" value="HTH_MarR-typ"/>
</dbReference>
<dbReference type="InterPro" id="IPR036388">
    <property type="entry name" value="WH-like_DNA-bd_sf"/>
</dbReference>
<evidence type="ECO:0000313" key="2">
    <source>
        <dbReference type="EMBL" id="BBY49806.1"/>
    </source>
</evidence>
<geneLocation type="plasmid" evidence="3">
    <name>pjcm18538 dna</name>
</geneLocation>
<name>A0A7I7S0K9_9MYCO</name>
<gene>
    <name evidence="2" type="ORF">MARA_32740</name>
</gene>
<keyword evidence="3" id="KW-1185">Reference proteome</keyword>
<dbReference type="SUPFAM" id="SSF46785">
    <property type="entry name" value="Winged helix' DNA-binding domain"/>
    <property type="match status" value="1"/>
</dbReference>
<dbReference type="GO" id="GO:0003700">
    <property type="term" value="F:DNA-binding transcription factor activity"/>
    <property type="evidence" value="ECO:0007669"/>
    <property type="project" value="InterPro"/>
</dbReference>
<dbReference type="GO" id="GO:0006950">
    <property type="term" value="P:response to stress"/>
    <property type="evidence" value="ECO:0007669"/>
    <property type="project" value="TreeGrafter"/>
</dbReference>
<evidence type="ECO:0000313" key="3">
    <source>
        <dbReference type="Proteomes" id="UP000467428"/>
    </source>
</evidence>
<dbReference type="EMBL" id="AP022593">
    <property type="protein sequence ID" value="BBY49806.1"/>
    <property type="molecule type" value="Genomic_DNA"/>
</dbReference>